<organism evidence="1 2">
    <name type="scientific">Inquilinus limosus</name>
    <dbReference type="NCBI Taxonomy" id="171674"/>
    <lineage>
        <taxon>Bacteria</taxon>
        <taxon>Pseudomonadati</taxon>
        <taxon>Pseudomonadota</taxon>
        <taxon>Alphaproteobacteria</taxon>
        <taxon>Rhodospirillales</taxon>
        <taxon>Rhodospirillaceae</taxon>
        <taxon>Inquilinus</taxon>
    </lineage>
</organism>
<dbReference type="EMBL" id="NHON01000014">
    <property type="protein sequence ID" value="OWJ67355.1"/>
    <property type="molecule type" value="Genomic_DNA"/>
</dbReference>
<dbReference type="RefSeq" id="WP_088150907.1">
    <property type="nucleotide sequence ID" value="NZ_NHON01000014.1"/>
</dbReference>
<protein>
    <submittedName>
        <fullName evidence="1">Uncharacterized protein</fullName>
    </submittedName>
</protein>
<evidence type="ECO:0000313" key="1">
    <source>
        <dbReference type="EMBL" id="OWJ67355.1"/>
    </source>
</evidence>
<comment type="caution">
    <text evidence="1">The sequence shown here is derived from an EMBL/GenBank/DDBJ whole genome shotgun (WGS) entry which is preliminary data.</text>
</comment>
<dbReference type="OrthoDB" id="675048at2"/>
<dbReference type="Proteomes" id="UP000196655">
    <property type="component" value="Unassembled WGS sequence"/>
</dbReference>
<evidence type="ECO:0000313" key="2">
    <source>
        <dbReference type="Proteomes" id="UP000196655"/>
    </source>
</evidence>
<proteinExistence type="predicted"/>
<keyword evidence="2" id="KW-1185">Reference proteome</keyword>
<name>A0A211ZQ13_9PROT</name>
<dbReference type="AlphaFoldDB" id="A0A211ZQ13"/>
<gene>
    <name evidence="1" type="ORF">BWR60_10205</name>
</gene>
<sequence>MATSWTEKLNDPRPHQVKPVLVDIAGMKAGEIMLVPTPRLIDAFIRVIPTGSAMDVPALRRELARRHGAQVTCPITTGFHLRIVAEAAWEAHRQGADPVGITPFWRVLDRRSPTTAKLSFGDAFLLERRRLEGLA</sequence>
<reference evidence="2" key="1">
    <citation type="submission" date="2017-05" db="EMBL/GenBank/DDBJ databases">
        <authorList>
            <person name="Macchi M."/>
            <person name="Festa S."/>
            <person name="Coppotelli B.M."/>
            <person name="Morelli I.S."/>
        </authorList>
    </citation>
    <scope>NUCLEOTIDE SEQUENCE [LARGE SCALE GENOMIC DNA]</scope>
    <source>
        <strain evidence="2">I</strain>
    </source>
</reference>
<accession>A0A211ZQ13</accession>